<dbReference type="PROSITE" id="PS00105">
    <property type="entry name" value="AA_TRANSFER_CLASS_1"/>
    <property type="match status" value="1"/>
</dbReference>
<dbReference type="InterPro" id="IPR015424">
    <property type="entry name" value="PyrdxlP-dep_Trfase"/>
</dbReference>
<organism evidence="3 4">
    <name type="scientific">Litorilinea aerophila</name>
    <dbReference type="NCBI Taxonomy" id="1204385"/>
    <lineage>
        <taxon>Bacteria</taxon>
        <taxon>Bacillati</taxon>
        <taxon>Chloroflexota</taxon>
        <taxon>Caldilineae</taxon>
        <taxon>Caldilineales</taxon>
        <taxon>Caldilineaceae</taxon>
        <taxon>Litorilinea</taxon>
    </lineage>
</organism>
<comment type="caution">
    <text evidence="3">The sequence shown here is derived from an EMBL/GenBank/DDBJ whole genome shotgun (WGS) entry which is preliminary data.</text>
</comment>
<proteinExistence type="inferred from homology"/>
<dbReference type="InterPro" id="IPR015421">
    <property type="entry name" value="PyrdxlP-dep_Trfase_major"/>
</dbReference>
<dbReference type="InParanoid" id="A0A540VDU8"/>
<dbReference type="CDD" id="cd00609">
    <property type="entry name" value="AAT_like"/>
    <property type="match status" value="1"/>
</dbReference>
<feature type="domain" description="Aminotransferase class I/classII large" evidence="2">
    <location>
        <begin position="30"/>
        <end position="360"/>
    </location>
</feature>
<dbReference type="Proteomes" id="UP000317371">
    <property type="component" value="Unassembled WGS sequence"/>
</dbReference>
<dbReference type="PANTHER" id="PTHR42885">
    <property type="entry name" value="HISTIDINOL-PHOSPHATE AMINOTRANSFERASE-RELATED"/>
    <property type="match status" value="1"/>
</dbReference>
<gene>
    <name evidence="3" type="ORF">FKZ61_17230</name>
</gene>
<accession>A0A540VDU8</accession>
<keyword evidence="4" id="KW-1185">Reference proteome</keyword>
<protein>
    <recommendedName>
        <fullName evidence="1">Aminotransferase</fullName>
        <ecNumber evidence="1">2.6.1.-</ecNumber>
    </recommendedName>
</protein>
<dbReference type="GO" id="GO:0008483">
    <property type="term" value="F:transaminase activity"/>
    <property type="evidence" value="ECO:0007669"/>
    <property type="project" value="UniProtKB-KW"/>
</dbReference>
<comment type="similarity">
    <text evidence="1">Belongs to the class-I pyridoxal-phosphate-dependent aminotransferase family.</text>
</comment>
<dbReference type="AlphaFoldDB" id="A0A540VDU8"/>
<dbReference type="Pfam" id="PF00155">
    <property type="entry name" value="Aminotran_1_2"/>
    <property type="match status" value="1"/>
</dbReference>
<dbReference type="OrthoDB" id="9813612at2"/>
<comment type="cofactor">
    <cofactor evidence="1">
        <name>pyridoxal 5'-phosphate</name>
        <dbReference type="ChEBI" id="CHEBI:597326"/>
    </cofactor>
</comment>
<evidence type="ECO:0000313" key="4">
    <source>
        <dbReference type="Proteomes" id="UP000317371"/>
    </source>
</evidence>
<dbReference type="InterPro" id="IPR004838">
    <property type="entry name" value="NHTrfase_class1_PyrdxlP-BS"/>
</dbReference>
<dbReference type="SUPFAM" id="SSF53383">
    <property type="entry name" value="PLP-dependent transferases"/>
    <property type="match status" value="1"/>
</dbReference>
<evidence type="ECO:0000259" key="2">
    <source>
        <dbReference type="Pfam" id="PF00155"/>
    </source>
</evidence>
<dbReference type="GO" id="GO:0030170">
    <property type="term" value="F:pyridoxal phosphate binding"/>
    <property type="evidence" value="ECO:0007669"/>
    <property type="project" value="InterPro"/>
</dbReference>
<reference evidence="3 4" key="1">
    <citation type="submission" date="2019-06" db="EMBL/GenBank/DDBJ databases">
        <title>Genome sequence of Litorilinea aerophila BAA-2444.</title>
        <authorList>
            <person name="Maclea K.S."/>
            <person name="Maurais E.G."/>
            <person name="Iannazzi L.C."/>
        </authorList>
    </citation>
    <scope>NUCLEOTIDE SEQUENCE [LARGE SCALE GENOMIC DNA]</scope>
    <source>
        <strain evidence="3 4">ATCC BAA-2444</strain>
    </source>
</reference>
<dbReference type="EC" id="2.6.1.-" evidence="1"/>
<evidence type="ECO:0000256" key="1">
    <source>
        <dbReference type="RuleBase" id="RU000481"/>
    </source>
</evidence>
<evidence type="ECO:0000313" key="3">
    <source>
        <dbReference type="EMBL" id="TQE94293.1"/>
    </source>
</evidence>
<dbReference type="Gene3D" id="3.40.640.10">
    <property type="entry name" value="Type I PLP-dependent aspartate aminotransferase-like (Major domain)"/>
    <property type="match status" value="1"/>
</dbReference>
<dbReference type="InterPro" id="IPR015422">
    <property type="entry name" value="PyrdxlP-dep_Trfase_small"/>
</dbReference>
<sequence length="368" mass="40461">MEPMPQIVAHGTLDYAELASLGLSPDEVHVFSSNINPYGPPPAVVQAVQAAVKPTTISRYPDRLAMELRRAVARLHQVPEEAVLAGNGTADIMWLIALLFAPDARVAIVSPTFGEYENVASLVDAQVIQPCHPGWERREDGRYTPGATTLDELGEALAEQTPRLIFLCNPNNPTGHHLSPDELERLHSFAPESIWVVDEAYAEFTPTPWSASRWIDQGDWIILRSMTKDFSLAGLRVGYAVGSPHLIQAMQVAQPPWNVNTLAQIAGTTALDNLAWRAETTARLRQETEALRQALQAAGMAPLPTSTNFFLLPVEDATQVRQALVQQRILVRDCTSFGLPNYIRIATQRPEENRLLVEALQALQGDAS</sequence>
<keyword evidence="1 3" id="KW-0808">Transferase</keyword>
<dbReference type="EMBL" id="VIGC01000025">
    <property type="protein sequence ID" value="TQE94293.1"/>
    <property type="molecule type" value="Genomic_DNA"/>
</dbReference>
<name>A0A540VDU8_9CHLR</name>
<keyword evidence="1 3" id="KW-0032">Aminotransferase</keyword>
<dbReference type="Gene3D" id="3.90.1150.10">
    <property type="entry name" value="Aspartate Aminotransferase, domain 1"/>
    <property type="match status" value="1"/>
</dbReference>
<dbReference type="InterPro" id="IPR004839">
    <property type="entry name" value="Aminotransferase_I/II_large"/>
</dbReference>